<evidence type="ECO:0000256" key="2">
    <source>
        <dbReference type="ARBA" id="ARBA00040939"/>
    </source>
</evidence>
<dbReference type="OrthoDB" id="1884515at2759"/>
<dbReference type="Proteomes" id="UP000693981">
    <property type="component" value="Unassembled WGS sequence"/>
</dbReference>
<dbReference type="InterPro" id="IPR005651">
    <property type="entry name" value="Trm112-like"/>
</dbReference>
<protein>
    <recommendedName>
        <fullName evidence="2">Protein preY, mitochondrial</fullName>
    </recommendedName>
</protein>
<dbReference type="Pfam" id="PF03966">
    <property type="entry name" value="Trm112p"/>
    <property type="match status" value="1"/>
</dbReference>
<gene>
    <name evidence="3" type="ORF">PHYBOEH_001047</name>
</gene>
<evidence type="ECO:0000313" key="4">
    <source>
        <dbReference type="Proteomes" id="UP000693981"/>
    </source>
</evidence>
<comment type="similarity">
    <text evidence="1">Belongs to the PREY family.</text>
</comment>
<sequence>MSSLRGVLRSCAALTAARAPIPTHQVAVRSFSSSLFDTNEKLADEGVLEHLVCPLSKYPLRYDPARGSLICDEINVEYPIYQGVPMLVPSEGRIIKSSDSNQ</sequence>
<comment type="caution">
    <text evidence="3">The sequence shown here is derived from an EMBL/GenBank/DDBJ whole genome shotgun (WGS) entry which is preliminary data.</text>
</comment>
<evidence type="ECO:0000256" key="1">
    <source>
        <dbReference type="ARBA" id="ARBA00038479"/>
    </source>
</evidence>
<dbReference type="AlphaFoldDB" id="A0A8T1X5N3"/>
<accession>A0A8T1X5N3</accession>
<dbReference type="PANTHER" id="PTHR33505:SF4">
    <property type="entry name" value="PROTEIN PREY, MITOCHONDRIAL"/>
    <property type="match status" value="1"/>
</dbReference>
<reference evidence="3" key="1">
    <citation type="submission" date="2021-02" db="EMBL/GenBank/DDBJ databases">
        <authorList>
            <person name="Palmer J.M."/>
        </authorList>
    </citation>
    <scope>NUCLEOTIDE SEQUENCE</scope>
    <source>
        <strain evidence="3">SCRP23</strain>
    </source>
</reference>
<dbReference type="PANTHER" id="PTHR33505">
    <property type="entry name" value="ZGC:162634"/>
    <property type="match status" value="1"/>
</dbReference>
<dbReference type="EMBL" id="JAGDFL010000012">
    <property type="protein sequence ID" value="KAG7401502.1"/>
    <property type="molecule type" value="Genomic_DNA"/>
</dbReference>
<name>A0A8T1X5N3_9STRA</name>
<evidence type="ECO:0000313" key="3">
    <source>
        <dbReference type="EMBL" id="KAG7401502.1"/>
    </source>
</evidence>
<keyword evidence="4" id="KW-1185">Reference proteome</keyword>
<proteinExistence type="inferred from homology"/>
<organism evidence="3 4">
    <name type="scientific">Phytophthora boehmeriae</name>
    <dbReference type="NCBI Taxonomy" id="109152"/>
    <lineage>
        <taxon>Eukaryota</taxon>
        <taxon>Sar</taxon>
        <taxon>Stramenopiles</taxon>
        <taxon>Oomycota</taxon>
        <taxon>Peronosporomycetes</taxon>
        <taxon>Peronosporales</taxon>
        <taxon>Peronosporaceae</taxon>
        <taxon>Phytophthora</taxon>
    </lineage>
</organism>